<evidence type="ECO:0000313" key="3">
    <source>
        <dbReference type="Proteomes" id="UP000752696"/>
    </source>
</evidence>
<dbReference type="Proteomes" id="UP000752696">
    <property type="component" value="Unassembled WGS sequence"/>
</dbReference>
<dbReference type="InterPro" id="IPR036179">
    <property type="entry name" value="Ig-like_dom_sf"/>
</dbReference>
<keyword evidence="3" id="KW-1185">Reference proteome</keyword>
<proteinExistence type="predicted"/>
<evidence type="ECO:0000259" key="1">
    <source>
        <dbReference type="PROSITE" id="PS50835"/>
    </source>
</evidence>
<gene>
    <name evidence="2" type="ORF">MHI_LOCUS885717</name>
</gene>
<feature type="non-terminal residue" evidence="2">
    <location>
        <position position="1"/>
    </location>
</feature>
<dbReference type="OrthoDB" id="7612636at2759"/>
<dbReference type="Pfam" id="PF00047">
    <property type="entry name" value="ig"/>
    <property type="match status" value="1"/>
</dbReference>
<dbReference type="SUPFAM" id="SSF48726">
    <property type="entry name" value="Immunoglobulin"/>
    <property type="match status" value="1"/>
</dbReference>
<accession>A0A6V7HH89</accession>
<dbReference type="PROSITE" id="PS50835">
    <property type="entry name" value="IG_LIKE"/>
    <property type="match status" value="1"/>
</dbReference>
<evidence type="ECO:0000313" key="2">
    <source>
        <dbReference type="EMBL" id="CAD1479844.1"/>
    </source>
</evidence>
<dbReference type="InterPro" id="IPR013151">
    <property type="entry name" value="Immunoglobulin_dom"/>
</dbReference>
<dbReference type="EMBL" id="CAJDYZ010011701">
    <property type="protein sequence ID" value="CAD1479844.1"/>
    <property type="molecule type" value="Genomic_DNA"/>
</dbReference>
<name>A0A6V7HH89_9HYME</name>
<sequence>QRCSFAVVRQKYEVQVRDAYVLPGNTGVLRCEIPTFVKEYVAVTSWVRDSAYNIFPTPKSDDRHHMLPTGELLVFSVTSSDAQSSYRCRTVHRVTGDTVESSSYARLVVTGKFYTMIHTLDRVGPPDRLSIGRRTFRPFEYLTPTNAPGEFLWPRSR</sequence>
<protein>
    <recommendedName>
        <fullName evidence="1">Ig-like domain-containing protein</fullName>
    </recommendedName>
</protein>
<dbReference type="InterPro" id="IPR007110">
    <property type="entry name" value="Ig-like_dom"/>
</dbReference>
<feature type="domain" description="Ig-like" evidence="1">
    <location>
        <begin position="10"/>
        <end position="105"/>
    </location>
</feature>
<organism evidence="2 3">
    <name type="scientific">Heterotrigona itama</name>
    <dbReference type="NCBI Taxonomy" id="395501"/>
    <lineage>
        <taxon>Eukaryota</taxon>
        <taxon>Metazoa</taxon>
        <taxon>Ecdysozoa</taxon>
        <taxon>Arthropoda</taxon>
        <taxon>Hexapoda</taxon>
        <taxon>Insecta</taxon>
        <taxon>Pterygota</taxon>
        <taxon>Neoptera</taxon>
        <taxon>Endopterygota</taxon>
        <taxon>Hymenoptera</taxon>
        <taxon>Apocrita</taxon>
        <taxon>Aculeata</taxon>
        <taxon>Apoidea</taxon>
        <taxon>Anthophila</taxon>
        <taxon>Apidae</taxon>
        <taxon>Heterotrigona</taxon>
    </lineage>
</organism>
<dbReference type="Gene3D" id="2.60.40.10">
    <property type="entry name" value="Immunoglobulins"/>
    <property type="match status" value="1"/>
</dbReference>
<comment type="caution">
    <text evidence="2">The sequence shown here is derived from an EMBL/GenBank/DDBJ whole genome shotgun (WGS) entry which is preliminary data.</text>
</comment>
<dbReference type="AlphaFoldDB" id="A0A6V7HH89"/>
<dbReference type="InterPro" id="IPR013783">
    <property type="entry name" value="Ig-like_fold"/>
</dbReference>
<reference evidence="2" key="1">
    <citation type="submission" date="2020-07" db="EMBL/GenBank/DDBJ databases">
        <authorList>
            <person name="Nazaruddin N."/>
        </authorList>
    </citation>
    <scope>NUCLEOTIDE SEQUENCE</scope>
</reference>